<dbReference type="PATRIC" id="fig|999894.6.peg.2065"/>
<dbReference type="InterPro" id="IPR029044">
    <property type="entry name" value="Nucleotide-diphossugar_trans"/>
</dbReference>
<dbReference type="PANTHER" id="PTHR43685:SF2">
    <property type="entry name" value="GLYCOSYLTRANSFERASE 2-LIKE DOMAIN-CONTAINING PROTEIN"/>
    <property type="match status" value="1"/>
</dbReference>
<comment type="caution">
    <text evidence="2">The sequence shown here is derived from an EMBL/GenBank/DDBJ whole genome shotgun (WGS) entry which is preliminary data.</text>
</comment>
<reference evidence="2 3" key="1">
    <citation type="submission" date="2016-04" db="EMBL/GenBank/DDBJ databases">
        <title>Genome analysis of Thermosulfurimonas dismutans, the first thermophilic sulfur-disproportionating bacterium of the phylum Thermodesulfobacteria.</title>
        <authorList>
            <person name="Mardanov A.V."/>
            <person name="Beletsky A.V."/>
            <person name="Kadnikov V.V."/>
            <person name="Slobodkin A.I."/>
            <person name="Ravin N.V."/>
        </authorList>
    </citation>
    <scope>NUCLEOTIDE SEQUENCE [LARGE SCALE GENOMIC DNA]</scope>
    <source>
        <strain evidence="2 3">S95</strain>
    </source>
</reference>
<dbReference type="OrthoDB" id="5418498at2"/>
<dbReference type="Gene3D" id="3.90.550.10">
    <property type="entry name" value="Spore Coat Polysaccharide Biosynthesis Protein SpsA, Chain A"/>
    <property type="match status" value="1"/>
</dbReference>
<dbReference type="GO" id="GO:0016740">
    <property type="term" value="F:transferase activity"/>
    <property type="evidence" value="ECO:0007669"/>
    <property type="project" value="UniProtKB-KW"/>
</dbReference>
<evidence type="ECO:0000313" key="2">
    <source>
        <dbReference type="EMBL" id="OAQ19843.1"/>
    </source>
</evidence>
<evidence type="ECO:0000313" key="3">
    <source>
        <dbReference type="Proteomes" id="UP000078390"/>
    </source>
</evidence>
<accession>A0A179D1H7</accession>
<feature type="domain" description="Glycosyltransferase 2-like" evidence="1">
    <location>
        <begin position="10"/>
        <end position="55"/>
    </location>
</feature>
<dbReference type="SUPFAM" id="SSF53448">
    <property type="entry name" value="Nucleotide-diphospho-sugar transferases"/>
    <property type="match status" value="1"/>
</dbReference>
<name>A0A179D1H7_9BACT</name>
<dbReference type="Pfam" id="PF00535">
    <property type="entry name" value="Glycos_transf_2"/>
    <property type="match status" value="2"/>
</dbReference>
<keyword evidence="3" id="KW-1185">Reference proteome</keyword>
<dbReference type="PANTHER" id="PTHR43685">
    <property type="entry name" value="GLYCOSYLTRANSFERASE"/>
    <property type="match status" value="1"/>
</dbReference>
<proteinExistence type="predicted"/>
<dbReference type="Proteomes" id="UP000078390">
    <property type="component" value="Unassembled WGS sequence"/>
</dbReference>
<evidence type="ECO:0000259" key="1">
    <source>
        <dbReference type="Pfam" id="PF00535"/>
    </source>
</evidence>
<sequence>MSSVKDTVCAVVVTYNRKGLLIECLEALCKQTRPVQGIYLIDNASTDGTPDLLLEKGYIKELPPENLLEPWEKEFEIKNLTDEQHIKFYYVRMHENTGGAGGFHEGVKRAYEKGYDWLWLMDDDVEPLPKALETQLSYAEISKCIHPSRKYVDGNRVLWEVYLDPKSSKEIFLKDRSFKEKKLNYCLVNVGCFEGMLIHRDIVARIGYPDKSFFISKDDTIYGFLASKFTKNIYIRDICFIKKVKKLNKLSGKSLYYFVRNRFILCLYLKREGYFTCKSYFWVFYKIFRMLVFNFVKLDLKSCYFILKGLSNGLKFVSKS</sequence>
<feature type="domain" description="Glycosyltransferase 2-like" evidence="1">
    <location>
        <begin position="80"/>
        <end position="206"/>
    </location>
</feature>
<keyword evidence="2" id="KW-0808">Transferase</keyword>
<protein>
    <submittedName>
        <fullName evidence="2">Rhamnosyl transferase</fullName>
    </submittedName>
</protein>
<gene>
    <name evidence="2" type="ORF">TDIS_2061</name>
</gene>
<dbReference type="InterPro" id="IPR001173">
    <property type="entry name" value="Glyco_trans_2-like"/>
</dbReference>
<dbReference type="AlphaFoldDB" id="A0A179D1H7"/>
<dbReference type="RefSeq" id="WP_068671790.1">
    <property type="nucleotide sequence ID" value="NZ_LWLG01000023.1"/>
</dbReference>
<dbReference type="InterPro" id="IPR050834">
    <property type="entry name" value="Glycosyltransf_2"/>
</dbReference>
<organism evidence="2 3">
    <name type="scientific">Thermosulfurimonas dismutans</name>
    <dbReference type="NCBI Taxonomy" id="999894"/>
    <lineage>
        <taxon>Bacteria</taxon>
        <taxon>Pseudomonadati</taxon>
        <taxon>Thermodesulfobacteriota</taxon>
        <taxon>Thermodesulfobacteria</taxon>
        <taxon>Thermodesulfobacteriales</taxon>
        <taxon>Thermodesulfobacteriaceae</taxon>
        <taxon>Thermosulfurimonas</taxon>
    </lineage>
</organism>
<dbReference type="STRING" id="999894.TDIS_2061"/>
<dbReference type="CDD" id="cd04185">
    <property type="entry name" value="GT_2_like_b"/>
    <property type="match status" value="1"/>
</dbReference>
<dbReference type="EMBL" id="LWLG01000023">
    <property type="protein sequence ID" value="OAQ19843.1"/>
    <property type="molecule type" value="Genomic_DNA"/>
</dbReference>